<gene>
    <name evidence="1" type="ORF">S03H2_29509</name>
</gene>
<protein>
    <submittedName>
        <fullName evidence="1">Uncharacterized protein</fullName>
    </submittedName>
</protein>
<sequence>NSDDFHYTYSDLDSEIVFSFIIPFDIAKKYFKYYNTYEIIDSYLKSKLEFELLKDDPIAMIEKLKEISKVIKPDLKKITHDNINIALLLNRFDLGYQKYIYYFLKGNINLDNY</sequence>
<reference evidence="1" key="1">
    <citation type="journal article" date="2014" name="Front. Microbiol.">
        <title>High frequency of phylogenetically diverse reductive dehalogenase-homologous genes in deep subseafloor sedimentary metagenomes.</title>
        <authorList>
            <person name="Kawai M."/>
            <person name="Futagami T."/>
            <person name="Toyoda A."/>
            <person name="Takaki Y."/>
            <person name="Nishi S."/>
            <person name="Hori S."/>
            <person name="Arai W."/>
            <person name="Tsubouchi T."/>
            <person name="Morono Y."/>
            <person name="Uchiyama I."/>
            <person name="Ito T."/>
            <person name="Fujiyama A."/>
            <person name="Inagaki F."/>
            <person name="Takami H."/>
        </authorList>
    </citation>
    <scope>NUCLEOTIDE SEQUENCE</scope>
    <source>
        <strain evidence="1">Expedition CK06-06</strain>
    </source>
</reference>
<name>X1FW78_9ZZZZ</name>
<dbReference type="EMBL" id="BARU01017818">
    <property type="protein sequence ID" value="GAH49272.1"/>
    <property type="molecule type" value="Genomic_DNA"/>
</dbReference>
<evidence type="ECO:0000313" key="1">
    <source>
        <dbReference type="EMBL" id="GAH49272.1"/>
    </source>
</evidence>
<accession>X1FW78</accession>
<proteinExistence type="predicted"/>
<feature type="non-terminal residue" evidence="1">
    <location>
        <position position="1"/>
    </location>
</feature>
<dbReference type="AlphaFoldDB" id="X1FW78"/>
<comment type="caution">
    <text evidence="1">The sequence shown here is derived from an EMBL/GenBank/DDBJ whole genome shotgun (WGS) entry which is preliminary data.</text>
</comment>
<organism evidence="1">
    <name type="scientific">marine sediment metagenome</name>
    <dbReference type="NCBI Taxonomy" id="412755"/>
    <lineage>
        <taxon>unclassified sequences</taxon>
        <taxon>metagenomes</taxon>
        <taxon>ecological metagenomes</taxon>
    </lineage>
</organism>